<evidence type="ECO:0000313" key="2">
    <source>
        <dbReference type="Proteomes" id="UP000053611"/>
    </source>
</evidence>
<evidence type="ECO:0000313" key="1">
    <source>
        <dbReference type="EMBL" id="KLT40163.1"/>
    </source>
</evidence>
<protein>
    <submittedName>
        <fullName evidence="1">Uncharacterized protein</fullName>
    </submittedName>
</protein>
<dbReference type="AlphaFoldDB" id="A0A0J0XGH3"/>
<name>A0A0J0XGH3_9TREE</name>
<dbReference type="RefSeq" id="XP_018276654.1">
    <property type="nucleotide sequence ID" value="XM_018425534.1"/>
</dbReference>
<dbReference type="GeneID" id="28986137"/>
<reference evidence="1 2" key="1">
    <citation type="submission" date="2015-03" db="EMBL/GenBank/DDBJ databases">
        <title>Genomics and transcriptomics of the oil-accumulating basidiomycete yeast T. oleaginosus allow insights into substrate utilization and the diverse evolutionary trajectories of mating systems in fungi.</title>
        <authorList>
            <consortium name="DOE Joint Genome Institute"/>
            <person name="Kourist R."/>
            <person name="Kracht O."/>
            <person name="Bracharz F."/>
            <person name="Lipzen A."/>
            <person name="Nolan M."/>
            <person name="Ohm R."/>
            <person name="Grigoriev I."/>
            <person name="Sun S."/>
            <person name="Heitman J."/>
            <person name="Bruck T."/>
            <person name="Nowrousian M."/>
        </authorList>
    </citation>
    <scope>NUCLEOTIDE SEQUENCE [LARGE SCALE GENOMIC DNA]</scope>
    <source>
        <strain evidence="1 2">IBC0246</strain>
    </source>
</reference>
<organism evidence="1 2">
    <name type="scientific">Cutaneotrichosporon oleaginosum</name>
    <dbReference type="NCBI Taxonomy" id="879819"/>
    <lineage>
        <taxon>Eukaryota</taxon>
        <taxon>Fungi</taxon>
        <taxon>Dikarya</taxon>
        <taxon>Basidiomycota</taxon>
        <taxon>Agaricomycotina</taxon>
        <taxon>Tremellomycetes</taxon>
        <taxon>Trichosporonales</taxon>
        <taxon>Trichosporonaceae</taxon>
        <taxon>Cutaneotrichosporon</taxon>
    </lineage>
</organism>
<gene>
    <name evidence="1" type="ORF">CC85DRAFT_304398</name>
</gene>
<proteinExistence type="predicted"/>
<sequence>MPGLPQPGMPGFAPALVAAVASSPMLRGWPVDGTLTAVLLLALMARRGGVILDAVGSTAKVAKVVGALTASVFGLETRFMRLSHSSVAADAALGPPSAADPASEPKPRPPAARAVVITGLEDAPPPVLVQLRGDFASAERSRNAPLIVWVRDEERDEAPGWLIDIFACSALIYADELVAPPPGLGVTALIPPEYILDLRSLLLLTHIHPPLESHINNLLTALSLHPTLEARLTSRASACFNTLIKGQRILAGPFELPEGWLEHLRAWRADKWAEAEYDAGAGSSLPASALHSRTLANKGGYGGGPGGVDTWGQRAGETPTPASMLGPGATDWYCDPDNVEGAFELAIRHRVHVRRPGEATLFALNGSAQERVQYARQTEAKGKARQRRKEIDAALVRLLQEV</sequence>
<dbReference type="EMBL" id="KQ087240">
    <property type="protein sequence ID" value="KLT40163.1"/>
    <property type="molecule type" value="Genomic_DNA"/>
</dbReference>
<accession>A0A0J0XGH3</accession>
<keyword evidence="2" id="KW-1185">Reference proteome</keyword>
<dbReference type="OrthoDB" id="5582146at2759"/>
<dbReference type="Proteomes" id="UP000053611">
    <property type="component" value="Unassembled WGS sequence"/>
</dbReference>